<organism evidence="2 3">
    <name type="scientific">Paragonimus westermani</name>
    <dbReference type="NCBI Taxonomy" id="34504"/>
    <lineage>
        <taxon>Eukaryota</taxon>
        <taxon>Metazoa</taxon>
        <taxon>Spiralia</taxon>
        <taxon>Lophotrochozoa</taxon>
        <taxon>Platyhelminthes</taxon>
        <taxon>Trematoda</taxon>
        <taxon>Digenea</taxon>
        <taxon>Plagiorchiida</taxon>
        <taxon>Troglotremata</taxon>
        <taxon>Troglotrematidae</taxon>
        <taxon>Paragonimus</taxon>
    </lineage>
</organism>
<feature type="region of interest" description="Disordered" evidence="1">
    <location>
        <begin position="63"/>
        <end position="83"/>
    </location>
</feature>
<proteinExistence type="predicted"/>
<gene>
    <name evidence="2" type="ORF">P879_10517</name>
</gene>
<keyword evidence="3" id="KW-1185">Reference proteome</keyword>
<accession>A0A8T0DBN4</accession>
<feature type="compositionally biased region" description="Polar residues" evidence="1">
    <location>
        <begin position="65"/>
        <end position="83"/>
    </location>
</feature>
<dbReference type="Proteomes" id="UP000699462">
    <property type="component" value="Unassembled WGS sequence"/>
</dbReference>
<protein>
    <submittedName>
        <fullName evidence="2">Uncharacterized protein</fullName>
    </submittedName>
</protein>
<evidence type="ECO:0000313" key="2">
    <source>
        <dbReference type="EMBL" id="KAF8565249.1"/>
    </source>
</evidence>
<evidence type="ECO:0000256" key="1">
    <source>
        <dbReference type="SAM" id="MobiDB-lite"/>
    </source>
</evidence>
<sequence>MFKADELLRNAGNDLVLPSQSSMPPNSSSISAMSTSCIEAVRSGLADLGPALTPLLQTVLDETMGSESGQGRSLPTTQGLTSLQPSSFREDHVWTEPGPACDDLPEHLDPALWRFLLPSNKTDSDSLDSMMDLA</sequence>
<dbReference type="AlphaFoldDB" id="A0A8T0DBN4"/>
<dbReference type="EMBL" id="JTDF01007072">
    <property type="protein sequence ID" value="KAF8565249.1"/>
    <property type="molecule type" value="Genomic_DNA"/>
</dbReference>
<evidence type="ECO:0000313" key="3">
    <source>
        <dbReference type="Proteomes" id="UP000699462"/>
    </source>
</evidence>
<name>A0A8T0DBN4_9TREM</name>
<comment type="caution">
    <text evidence="2">The sequence shown here is derived from an EMBL/GenBank/DDBJ whole genome shotgun (WGS) entry which is preliminary data.</text>
</comment>
<dbReference type="OrthoDB" id="10253553at2759"/>
<reference evidence="2 3" key="1">
    <citation type="submission" date="2019-07" db="EMBL/GenBank/DDBJ databases">
        <title>Annotation for the trematode Paragonimus westermani.</title>
        <authorList>
            <person name="Choi Y.-J."/>
        </authorList>
    </citation>
    <scope>NUCLEOTIDE SEQUENCE [LARGE SCALE GENOMIC DNA]</scope>
    <source>
        <strain evidence="2">180907_Pwestermani</strain>
    </source>
</reference>